<evidence type="ECO:0000256" key="3">
    <source>
        <dbReference type="ARBA" id="ARBA00022723"/>
    </source>
</evidence>
<dbReference type="PROSITE" id="PS51368">
    <property type="entry name" value="UREASE_3"/>
    <property type="match status" value="1"/>
</dbReference>
<dbReference type="GO" id="GO:0005737">
    <property type="term" value="C:cytoplasm"/>
    <property type="evidence" value="ECO:0007669"/>
    <property type="project" value="UniProtKB-SubCell"/>
</dbReference>
<evidence type="ECO:0000256" key="10">
    <source>
        <dbReference type="PROSITE-ProRule" id="PRU00700"/>
    </source>
</evidence>
<organism evidence="14 15">
    <name type="scientific">Rhodobacter maris</name>
    <dbReference type="NCBI Taxonomy" id="446682"/>
    <lineage>
        <taxon>Bacteria</taxon>
        <taxon>Pseudomonadati</taxon>
        <taxon>Pseudomonadota</taxon>
        <taxon>Alphaproteobacteria</taxon>
        <taxon>Rhodobacterales</taxon>
        <taxon>Rhodobacter group</taxon>
        <taxon>Rhodobacter</taxon>
    </lineage>
</organism>
<feature type="binding site" evidence="5 10">
    <location>
        <position position="221"/>
    </location>
    <ligand>
        <name>substrate</name>
    </ligand>
</feature>
<accession>A0A285SGP3</accession>
<comment type="subcellular location">
    <subcellularLocation>
        <location evidence="5 10">Cytoplasm</location>
    </subcellularLocation>
</comment>
<evidence type="ECO:0000256" key="6">
    <source>
        <dbReference type="NCBIfam" id="TIGR01792"/>
    </source>
</evidence>
<evidence type="ECO:0000259" key="13">
    <source>
        <dbReference type="PROSITE" id="PS51368"/>
    </source>
</evidence>
<name>A0A285SGP3_9RHOB</name>
<dbReference type="GO" id="GO:0009039">
    <property type="term" value="F:urease activity"/>
    <property type="evidence" value="ECO:0007669"/>
    <property type="project" value="UniProtKB-UniRule"/>
</dbReference>
<dbReference type="Gene3D" id="3.20.20.140">
    <property type="entry name" value="Metal-dependent hydrolases"/>
    <property type="match status" value="1"/>
</dbReference>
<sequence>MPALISRATYADMFGPTTGDKLRLADTDLIIEVEKDLTTYGEEVKFGGGKVIRDGMGQSQIPRSGGAMDTVITNALILDYTGIYKADVGLRDGRIAGIGKAGNPDTQPGVTLIIGPGTEIIAGEGKILTAGGMDAHIHFICPQQIEDALASGVTCMLGGGTGPAHGTLATTCTPGPWHIARMLQSFEAFPMNLALAGKGNASLPEGLVEQVKAGACALKLHEDWGTTPAAIDCCLSVADDMDVQVMIHTDTLNESGFVENTLAAFKGRTIHAFHTEGAGGGHAPDILKVVSSQNVIPSSTNPTRPYTKNTVEEHLDMLMVCHHLDNKVPEDVAFAESRIRKETIAAEDILHDMGAMAIISSDSQAMGRVGEVIIRCWQTADKMKKQRGRLAEETGANDNMRVRRYVAKYTINPAIAHGMAEHIGSVEVGKRADLVLWHPAFFGAKPEMVLMGGAIVAAQMGDPNGSIPAQPFYTRPMFGAFGKARSATCATFISQAAEAERLGARLGLEKQLLAVKGTRTIGKADMKLNTATPKIDVHPETYEVRADGELLICEPAESLPLAQRYFLY</sequence>
<dbReference type="PANTHER" id="PTHR43440:SF1">
    <property type="entry name" value="UREASE"/>
    <property type="match status" value="1"/>
</dbReference>
<dbReference type="InterPro" id="IPR032466">
    <property type="entry name" value="Metal_Hydrolase"/>
</dbReference>
<dbReference type="InterPro" id="IPR017950">
    <property type="entry name" value="Urease_AS"/>
</dbReference>
<feature type="binding site" evidence="5 8">
    <location>
        <position position="248"/>
    </location>
    <ligand>
        <name>Ni(2+)</name>
        <dbReference type="ChEBI" id="CHEBI:49786"/>
        <label>2</label>
    </ligand>
</feature>
<dbReference type="SUPFAM" id="SSF51338">
    <property type="entry name" value="Composite domain of metallo-dependent hydrolases"/>
    <property type="match status" value="1"/>
</dbReference>
<keyword evidence="2 5" id="KW-0533">Nickel</keyword>
<keyword evidence="4 5" id="KW-0378">Hydrolase</keyword>
<evidence type="ECO:0000256" key="4">
    <source>
        <dbReference type="ARBA" id="ARBA00022801"/>
    </source>
</evidence>
<keyword evidence="15" id="KW-1185">Reference proteome</keyword>
<feature type="binding site" evidence="5 8">
    <location>
        <position position="362"/>
    </location>
    <ligand>
        <name>Ni(2+)</name>
        <dbReference type="ChEBI" id="CHEBI:49786"/>
        <label>1</label>
    </ligand>
</feature>
<evidence type="ECO:0000256" key="2">
    <source>
        <dbReference type="ARBA" id="ARBA00022596"/>
    </source>
</evidence>
<dbReference type="OrthoDB" id="9802793at2"/>
<dbReference type="Pfam" id="PF01979">
    <property type="entry name" value="Amidohydro_1"/>
    <property type="match status" value="1"/>
</dbReference>
<feature type="binding site" evidence="5 8">
    <location>
        <position position="136"/>
    </location>
    <ligand>
        <name>Ni(2+)</name>
        <dbReference type="ChEBI" id="CHEBI:49786"/>
        <label>1</label>
    </ligand>
</feature>
<comment type="similarity">
    <text evidence="5 12">Belongs to the metallo-dependent hydrolases superfamily. Urease alpha subunit family.</text>
</comment>
<dbReference type="InterPro" id="IPR011612">
    <property type="entry name" value="Urease_alpha_N_dom"/>
</dbReference>
<feature type="domain" description="Urease" evidence="13">
    <location>
        <begin position="131"/>
        <end position="568"/>
    </location>
</feature>
<evidence type="ECO:0000256" key="7">
    <source>
        <dbReference type="PIRSR" id="PIRSR611612-50"/>
    </source>
</evidence>
<feature type="binding site" description="via carbamate group" evidence="5 8">
    <location>
        <position position="219"/>
    </location>
    <ligand>
        <name>Ni(2+)</name>
        <dbReference type="ChEBI" id="CHEBI:49786"/>
        <label>2</label>
    </ligand>
</feature>
<proteinExistence type="inferred from homology"/>
<comment type="cofactor">
    <cofactor evidence="5 8 11">
        <name>Ni cation</name>
        <dbReference type="ChEBI" id="CHEBI:25516"/>
    </cofactor>
    <text evidence="5 8 11">Binds 2 nickel ions per subunit.</text>
</comment>
<dbReference type="Proteomes" id="UP000219111">
    <property type="component" value="Unassembled WGS sequence"/>
</dbReference>
<dbReference type="Gene3D" id="2.30.40.10">
    <property type="entry name" value="Urease, subunit C, domain 1"/>
    <property type="match status" value="1"/>
</dbReference>
<dbReference type="EC" id="3.5.1.5" evidence="5 6"/>
<dbReference type="InterPro" id="IPR005848">
    <property type="entry name" value="Urease_asu"/>
</dbReference>
<dbReference type="SUPFAM" id="SSF51556">
    <property type="entry name" value="Metallo-dependent hydrolases"/>
    <property type="match status" value="1"/>
</dbReference>
<keyword evidence="5 10" id="KW-0963">Cytoplasm</keyword>
<comment type="PTM">
    <text evidence="7">Carbamylation allows a single lysine to coordinate two nickel ions.</text>
</comment>
<protein>
    <recommendedName>
        <fullName evidence="5 6">Urease subunit alpha</fullName>
        <ecNumber evidence="5 6">3.5.1.5</ecNumber>
    </recommendedName>
    <alternativeName>
        <fullName evidence="5">Urea amidohydrolase subunit alpha</fullName>
    </alternativeName>
</protein>
<gene>
    <name evidence="5" type="primary">ureC</name>
    <name evidence="14" type="ORF">SAMN05877831_10446</name>
</gene>
<evidence type="ECO:0000256" key="5">
    <source>
        <dbReference type="HAMAP-Rule" id="MF_01953"/>
    </source>
</evidence>
<dbReference type="HAMAP" id="MF_01953">
    <property type="entry name" value="Urease_alpha"/>
    <property type="match status" value="1"/>
</dbReference>
<dbReference type="EMBL" id="OBMT01000004">
    <property type="protein sequence ID" value="SOC04856.1"/>
    <property type="molecule type" value="Genomic_DNA"/>
</dbReference>
<reference evidence="15" key="1">
    <citation type="submission" date="2017-08" db="EMBL/GenBank/DDBJ databases">
        <authorList>
            <person name="Varghese N."/>
            <person name="Submissions S."/>
        </authorList>
    </citation>
    <scope>NUCLEOTIDE SEQUENCE [LARGE SCALE GENOMIC DNA]</scope>
    <source>
        <strain evidence="15">JA276</strain>
    </source>
</reference>
<dbReference type="NCBIfam" id="NF009686">
    <property type="entry name" value="PRK13207.1"/>
    <property type="match status" value="1"/>
</dbReference>
<dbReference type="InterPro" id="IPR017951">
    <property type="entry name" value="Urease_asu_c"/>
</dbReference>
<evidence type="ECO:0000256" key="11">
    <source>
        <dbReference type="RuleBase" id="RU000510"/>
    </source>
</evidence>
<evidence type="ECO:0000256" key="9">
    <source>
        <dbReference type="PIRSR" id="PIRSR611612-52"/>
    </source>
</evidence>
<comment type="PTM">
    <text evidence="5">Carboxylation allows a single lysine to coordinate two nickel ions.</text>
</comment>
<feature type="binding site" description="via carbamate group" evidence="5 8">
    <location>
        <position position="219"/>
    </location>
    <ligand>
        <name>Ni(2+)</name>
        <dbReference type="ChEBI" id="CHEBI:49786"/>
        <label>1</label>
    </ligand>
</feature>
<comment type="subunit">
    <text evidence="5">Heterotrimer of UreA (gamma), UreB (beta) and UreC (alpha) subunits. Three heterotrimers associate to form the active enzyme.</text>
</comment>
<dbReference type="AlphaFoldDB" id="A0A285SGP3"/>
<dbReference type="NCBIfam" id="TIGR01792">
    <property type="entry name" value="urease_alph"/>
    <property type="match status" value="1"/>
</dbReference>
<dbReference type="GO" id="GO:0043419">
    <property type="term" value="P:urea catabolic process"/>
    <property type="evidence" value="ECO:0007669"/>
    <property type="project" value="UniProtKB-UniRule"/>
</dbReference>
<dbReference type="NCBIfam" id="NF009685">
    <property type="entry name" value="PRK13206.1"/>
    <property type="match status" value="1"/>
</dbReference>
<dbReference type="InterPro" id="IPR050112">
    <property type="entry name" value="Urease_alpha_subunit"/>
</dbReference>
<feature type="active site" description="Proton donor" evidence="5 9">
    <location>
        <position position="322"/>
    </location>
</feature>
<dbReference type="Pfam" id="PF00449">
    <property type="entry name" value="Urease_alpha"/>
    <property type="match status" value="1"/>
</dbReference>
<dbReference type="InterPro" id="IPR006680">
    <property type="entry name" value="Amidohydro-rel"/>
</dbReference>
<evidence type="ECO:0000313" key="14">
    <source>
        <dbReference type="EMBL" id="SOC04856.1"/>
    </source>
</evidence>
<evidence type="ECO:0000256" key="1">
    <source>
        <dbReference type="ARBA" id="ARBA00004897"/>
    </source>
</evidence>
<comment type="pathway">
    <text evidence="1 5">Nitrogen metabolism; urea degradation; CO(2) and NH(3) from urea (urease route): step 1/1.</text>
</comment>
<dbReference type="GO" id="GO:0016151">
    <property type="term" value="F:nickel cation binding"/>
    <property type="evidence" value="ECO:0007669"/>
    <property type="project" value="UniProtKB-UniRule"/>
</dbReference>
<feature type="binding site" evidence="5 8">
    <location>
        <position position="138"/>
    </location>
    <ligand>
        <name>Ni(2+)</name>
        <dbReference type="ChEBI" id="CHEBI:49786"/>
        <label>1</label>
    </ligand>
</feature>
<dbReference type="PROSITE" id="PS00145">
    <property type="entry name" value="UREASE_2"/>
    <property type="match status" value="1"/>
</dbReference>
<dbReference type="PANTHER" id="PTHR43440">
    <property type="entry name" value="UREASE"/>
    <property type="match status" value="1"/>
</dbReference>
<dbReference type="PRINTS" id="PR01752">
    <property type="entry name" value="UREASE"/>
</dbReference>
<dbReference type="RefSeq" id="WP_097069626.1">
    <property type="nucleotide sequence ID" value="NZ_OBMT01000004.1"/>
</dbReference>
<feature type="modified residue" description="N6-carboxylysine" evidence="5 7">
    <location>
        <position position="219"/>
    </location>
</feature>
<dbReference type="UniPathway" id="UPA00258">
    <property type="reaction ID" value="UER00370"/>
</dbReference>
<dbReference type="InterPro" id="IPR011059">
    <property type="entry name" value="Metal-dep_hydrolase_composite"/>
</dbReference>
<dbReference type="InterPro" id="IPR029754">
    <property type="entry name" value="Urease_Ni-bd"/>
</dbReference>
<feature type="binding site" evidence="5 8">
    <location>
        <position position="274"/>
    </location>
    <ligand>
        <name>Ni(2+)</name>
        <dbReference type="ChEBI" id="CHEBI:49786"/>
        <label>2</label>
    </ligand>
</feature>
<dbReference type="CDD" id="cd00375">
    <property type="entry name" value="Urease_alpha"/>
    <property type="match status" value="1"/>
</dbReference>
<dbReference type="PROSITE" id="PS01120">
    <property type="entry name" value="UREASE_1"/>
    <property type="match status" value="1"/>
</dbReference>
<evidence type="ECO:0000256" key="12">
    <source>
        <dbReference type="RuleBase" id="RU004158"/>
    </source>
</evidence>
<evidence type="ECO:0000313" key="15">
    <source>
        <dbReference type="Proteomes" id="UP000219111"/>
    </source>
</evidence>
<comment type="catalytic activity">
    <reaction evidence="5 11">
        <text>urea + 2 H2O + H(+) = hydrogencarbonate + 2 NH4(+)</text>
        <dbReference type="Rhea" id="RHEA:20557"/>
        <dbReference type="ChEBI" id="CHEBI:15377"/>
        <dbReference type="ChEBI" id="CHEBI:15378"/>
        <dbReference type="ChEBI" id="CHEBI:16199"/>
        <dbReference type="ChEBI" id="CHEBI:17544"/>
        <dbReference type="ChEBI" id="CHEBI:28938"/>
        <dbReference type="EC" id="3.5.1.5"/>
    </reaction>
</comment>
<evidence type="ECO:0000256" key="8">
    <source>
        <dbReference type="PIRSR" id="PIRSR611612-51"/>
    </source>
</evidence>
<keyword evidence="3 5" id="KW-0479">Metal-binding</keyword>